<dbReference type="Proteomes" id="UP000013827">
    <property type="component" value="Unassembled WGS sequence"/>
</dbReference>
<dbReference type="InterPro" id="IPR001611">
    <property type="entry name" value="Leu-rich_rpt"/>
</dbReference>
<reference evidence="2" key="2">
    <citation type="submission" date="2024-10" db="UniProtKB">
        <authorList>
            <consortium name="EnsemblProtists"/>
        </authorList>
    </citation>
    <scope>IDENTIFICATION</scope>
</reference>
<keyword evidence="3" id="KW-1185">Reference proteome</keyword>
<evidence type="ECO:0000313" key="3">
    <source>
        <dbReference type="Proteomes" id="UP000013827"/>
    </source>
</evidence>
<evidence type="ECO:0000313" key="2">
    <source>
        <dbReference type="EnsemblProtists" id="EOD33297"/>
    </source>
</evidence>
<feature type="compositionally biased region" description="Low complexity" evidence="1">
    <location>
        <begin position="11"/>
        <end position="21"/>
    </location>
</feature>
<dbReference type="InterPro" id="IPR052394">
    <property type="entry name" value="LRR-containing"/>
</dbReference>
<dbReference type="SMART" id="SM00368">
    <property type="entry name" value="LRR_RI"/>
    <property type="match status" value="8"/>
</dbReference>
<feature type="compositionally biased region" description="Pro residues" evidence="1">
    <location>
        <begin position="1"/>
        <end position="10"/>
    </location>
</feature>
<dbReference type="InterPro" id="IPR032675">
    <property type="entry name" value="LRR_dom_sf"/>
</dbReference>
<accession>A0A0D3KC12</accession>
<dbReference type="PANTHER" id="PTHR24114">
    <property type="entry name" value="LEUCINE RICH REPEAT FAMILY PROTEIN"/>
    <property type="match status" value="1"/>
</dbReference>
<dbReference type="GeneID" id="17278569"/>
<sequence>MPPPSPPPAAPTTRDAASRPTTPLPPHFDPKALMASIESGAIAALSGRFAANWRATGKPLPRRQDMPPEAFFPVAKLRWLVEALGDDWGLLFVALSYRWLTKEHPDPERFHLDIVSASELPPGFAEEMEALGLARSYEESGWCFVEAATSAGVKVGTRRLDLGKRTDLAMINFYGYPDTPPQYHLEGVCAARRQPPLLPDEVRRLLEKEKKFTTGKEDVEVVDKLYRGFFDGVAGAATSLNFSNLGWGPAEAQALVGVLPCFAALQSLDLTGNELGAEGGAHLAGYLRVSASLTSMDISNNRLCGVWDEYERGSYVPKGTYDATGINAIADALRVNASLTSVSLSNNGIGAEGGVAIAEALKANASMTAIDVSHNKIDQPSARLILEAMKGKSMQSITMAGCSLGVEEAKILAEYTRVMASLTATNVLHNKFDADAVSMLLKVMQEHTNLSTLCGFKGDETSIDFCNEGLLPVDAMLIAPEIRVMASLTSADFSQNQLGPEGVKALAPALAASASLTSVSLADNRLCGVDGDGNGTYDATGIKAIADALRVNASLTSLSLRENNIKGTGEALWEALKNNSCIKTLDLCLCSLGPEDGTGLAGGIAVSASLTEVYICGNNIRNGGAEAIANALKANDSCVLKKLAVDLGLEDHEGLKSACQLRGVELEGVE</sequence>
<dbReference type="EnsemblProtists" id="EOD33297">
    <property type="protein sequence ID" value="EOD33297"/>
    <property type="gene ID" value="EMIHUDRAFT_460638"/>
</dbReference>
<dbReference type="RefSeq" id="XP_005785726.1">
    <property type="nucleotide sequence ID" value="XM_005785669.1"/>
</dbReference>
<evidence type="ECO:0000256" key="1">
    <source>
        <dbReference type="SAM" id="MobiDB-lite"/>
    </source>
</evidence>
<protein>
    <submittedName>
        <fullName evidence="2">Uncharacterized protein</fullName>
    </submittedName>
</protein>
<dbReference type="HOGENOM" id="CLU_410188_0_0_1"/>
<dbReference type="Pfam" id="PF13516">
    <property type="entry name" value="LRR_6"/>
    <property type="match status" value="5"/>
</dbReference>
<dbReference type="PaxDb" id="2903-EOD33297"/>
<dbReference type="Gene3D" id="3.80.10.10">
    <property type="entry name" value="Ribonuclease Inhibitor"/>
    <property type="match status" value="4"/>
</dbReference>
<dbReference type="AlphaFoldDB" id="A0A0D3KC12"/>
<reference evidence="3" key="1">
    <citation type="journal article" date="2013" name="Nature">
        <title>Pan genome of the phytoplankton Emiliania underpins its global distribution.</title>
        <authorList>
            <person name="Read B.A."/>
            <person name="Kegel J."/>
            <person name="Klute M.J."/>
            <person name="Kuo A."/>
            <person name="Lefebvre S.C."/>
            <person name="Maumus F."/>
            <person name="Mayer C."/>
            <person name="Miller J."/>
            <person name="Monier A."/>
            <person name="Salamov A."/>
            <person name="Young J."/>
            <person name="Aguilar M."/>
            <person name="Claverie J.M."/>
            <person name="Frickenhaus S."/>
            <person name="Gonzalez K."/>
            <person name="Herman E.K."/>
            <person name="Lin Y.C."/>
            <person name="Napier J."/>
            <person name="Ogata H."/>
            <person name="Sarno A.F."/>
            <person name="Shmutz J."/>
            <person name="Schroeder D."/>
            <person name="de Vargas C."/>
            <person name="Verret F."/>
            <person name="von Dassow P."/>
            <person name="Valentin K."/>
            <person name="Van de Peer Y."/>
            <person name="Wheeler G."/>
            <person name="Dacks J.B."/>
            <person name="Delwiche C.F."/>
            <person name="Dyhrman S.T."/>
            <person name="Glockner G."/>
            <person name="John U."/>
            <person name="Richards T."/>
            <person name="Worden A.Z."/>
            <person name="Zhang X."/>
            <person name="Grigoriev I.V."/>
            <person name="Allen A.E."/>
            <person name="Bidle K."/>
            <person name="Borodovsky M."/>
            <person name="Bowler C."/>
            <person name="Brownlee C."/>
            <person name="Cock J.M."/>
            <person name="Elias M."/>
            <person name="Gladyshev V.N."/>
            <person name="Groth M."/>
            <person name="Guda C."/>
            <person name="Hadaegh A."/>
            <person name="Iglesias-Rodriguez M.D."/>
            <person name="Jenkins J."/>
            <person name="Jones B.M."/>
            <person name="Lawson T."/>
            <person name="Leese F."/>
            <person name="Lindquist E."/>
            <person name="Lobanov A."/>
            <person name="Lomsadze A."/>
            <person name="Malik S.B."/>
            <person name="Marsh M.E."/>
            <person name="Mackinder L."/>
            <person name="Mock T."/>
            <person name="Mueller-Roeber B."/>
            <person name="Pagarete A."/>
            <person name="Parker M."/>
            <person name="Probert I."/>
            <person name="Quesneville H."/>
            <person name="Raines C."/>
            <person name="Rensing S.A."/>
            <person name="Riano-Pachon D.M."/>
            <person name="Richier S."/>
            <person name="Rokitta S."/>
            <person name="Shiraiwa Y."/>
            <person name="Soanes D.M."/>
            <person name="van der Giezen M."/>
            <person name="Wahlund T.M."/>
            <person name="Williams B."/>
            <person name="Wilson W."/>
            <person name="Wolfe G."/>
            <person name="Wurch L.L."/>
        </authorList>
    </citation>
    <scope>NUCLEOTIDE SEQUENCE</scope>
</reference>
<name>A0A0D3KC12_EMIH1</name>
<feature type="region of interest" description="Disordered" evidence="1">
    <location>
        <begin position="1"/>
        <end position="29"/>
    </location>
</feature>
<dbReference type="SUPFAM" id="SSF52047">
    <property type="entry name" value="RNI-like"/>
    <property type="match status" value="2"/>
</dbReference>
<dbReference type="eggNOG" id="KOG4308">
    <property type="taxonomic scope" value="Eukaryota"/>
</dbReference>
<proteinExistence type="predicted"/>
<dbReference type="PANTHER" id="PTHR24114:SF50">
    <property type="entry name" value="RNI-LIKE PROTEIN"/>
    <property type="match status" value="1"/>
</dbReference>
<dbReference type="KEGG" id="ehx:EMIHUDRAFT_460638"/>
<organism evidence="2 3">
    <name type="scientific">Emiliania huxleyi (strain CCMP1516)</name>
    <dbReference type="NCBI Taxonomy" id="280463"/>
    <lineage>
        <taxon>Eukaryota</taxon>
        <taxon>Haptista</taxon>
        <taxon>Haptophyta</taxon>
        <taxon>Prymnesiophyceae</taxon>
        <taxon>Isochrysidales</taxon>
        <taxon>Noelaerhabdaceae</taxon>
        <taxon>Emiliania</taxon>
    </lineage>
</organism>